<feature type="region of interest" description="Disordered" evidence="1">
    <location>
        <begin position="1"/>
        <end position="20"/>
    </location>
</feature>
<comment type="caution">
    <text evidence="2">The sequence shown here is derived from an EMBL/GenBank/DDBJ whole genome shotgun (WGS) entry which is preliminary data.</text>
</comment>
<dbReference type="AlphaFoldDB" id="A0ABD5W153"/>
<dbReference type="Pfam" id="PF02635">
    <property type="entry name" value="DsrE"/>
    <property type="match status" value="1"/>
</dbReference>
<organism evidence="2 3">
    <name type="scientific">Halovenus salina</name>
    <dbReference type="NCBI Taxonomy" id="1510225"/>
    <lineage>
        <taxon>Archaea</taxon>
        <taxon>Methanobacteriati</taxon>
        <taxon>Methanobacteriota</taxon>
        <taxon>Stenosarchaea group</taxon>
        <taxon>Halobacteria</taxon>
        <taxon>Halobacteriales</taxon>
        <taxon>Haloarculaceae</taxon>
        <taxon>Halovenus</taxon>
    </lineage>
</organism>
<evidence type="ECO:0000313" key="2">
    <source>
        <dbReference type="EMBL" id="MFC7059266.1"/>
    </source>
</evidence>
<accession>A0ABD5W153</accession>
<evidence type="ECO:0000256" key="1">
    <source>
        <dbReference type="SAM" id="MobiDB-lite"/>
    </source>
</evidence>
<reference evidence="2 3" key="1">
    <citation type="journal article" date="2019" name="Int. J. Syst. Evol. Microbiol.">
        <title>The Global Catalogue of Microorganisms (GCM) 10K type strain sequencing project: providing services to taxonomists for standard genome sequencing and annotation.</title>
        <authorList>
            <consortium name="The Broad Institute Genomics Platform"/>
            <consortium name="The Broad Institute Genome Sequencing Center for Infectious Disease"/>
            <person name="Wu L."/>
            <person name="Ma J."/>
        </authorList>
    </citation>
    <scope>NUCLEOTIDE SEQUENCE [LARGE SCALE GENOMIC DNA]</scope>
    <source>
        <strain evidence="2 3">JCM 30072</strain>
    </source>
</reference>
<name>A0ABD5W153_9EURY</name>
<sequence>MGLLTALLGDEESAQPEAIESSDDTMYAIVLNAGPDEVPVAGNAFNYAVEFDENGYDVQLFLDGEATKWPGEYAENPDKPFNYDWEQVRSRGLLTGACGYCANAFGAADACERADVPVLSDDDAHAPSVAELANEGCEILTVG</sequence>
<proteinExistence type="predicted"/>
<dbReference type="InterPro" id="IPR027396">
    <property type="entry name" value="DsrEFH-like"/>
</dbReference>
<protein>
    <submittedName>
        <fullName evidence="2">DsrE family protein</fullName>
    </submittedName>
</protein>
<keyword evidence="3" id="KW-1185">Reference proteome</keyword>
<dbReference type="EMBL" id="JBHSZI010000001">
    <property type="protein sequence ID" value="MFC7059266.1"/>
    <property type="molecule type" value="Genomic_DNA"/>
</dbReference>
<dbReference type="SUPFAM" id="SSF75169">
    <property type="entry name" value="DsrEFH-like"/>
    <property type="match status" value="1"/>
</dbReference>
<dbReference type="RefSeq" id="WP_267162027.1">
    <property type="nucleotide sequence ID" value="NZ_CP112972.1"/>
</dbReference>
<dbReference type="InterPro" id="IPR003787">
    <property type="entry name" value="Sulphur_relay_DsrE/F-like"/>
</dbReference>
<gene>
    <name evidence="2" type="ORF">ACFQQG_15175</name>
</gene>
<dbReference type="GeneID" id="76631401"/>
<evidence type="ECO:0000313" key="3">
    <source>
        <dbReference type="Proteomes" id="UP001596445"/>
    </source>
</evidence>
<dbReference type="Proteomes" id="UP001596445">
    <property type="component" value="Unassembled WGS sequence"/>
</dbReference>